<proteinExistence type="inferred from homology"/>
<feature type="site" description="Transition state stabilizer" evidence="7">
    <location>
        <position position="135"/>
    </location>
</feature>
<accession>A0A1M6NAX7</accession>
<sequence>MKIRTGIGYDVHQFAEGRKCILGGVDIPHSVGLLGHSDADVLCHAIADAVLGALGLPDIGYYFPPQDETIEGISSLDILKKCRALADEKGADLQNIDSSLIAEAPKVLPHLEAMKANISEALGLEPEDIGIKATTNETMGFVGRKEGIAAMATCCLIIQ</sequence>
<evidence type="ECO:0000313" key="10">
    <source>
        <dbReference type="EMBL" id="SHJ92863.1"/>
    </source>
</evidence>
<dbReference type="InParanoid" id="A0A1M6NAX7"/>
<evidence type="ECO:0000256" key="4">
    <source>
        <dbReference type="ARBA" id="ARBA00022723"/>
    </source>
</evidence>
<evidence type="ECO:0000256" key="1">
    <source>
        <dbReference type="ARBA" id="ARBA00000200"/>
    </source>
</evidence>
<dbReference type="InterPro" id="IPR036571">
    <property type="entry name" value="MECDP_synthase_sf"/>
</dbReference>
<evidence type="ECO:0000256" key="2">
    <source>
        <dbReference type="ARBA" id="ARBA00004709"/>
    </source>
</evidence>
<evidence type="ECO:0000313" key="11">
    <source>
        <dbReference type="Proteomes" id="UP000184510"/>
    </source>
</evidence>
<feature type="binding site" evidence="7">
    <location>
        <position position="44"/>
    </location>
    <ligand>
        <name>a divalent metal cation</name>
        <dbReference type="ChEBI" id="CHEBI:60240"/>
    </ligand>
</feature>
<dbReference type="EMBL" id="FQYR01000005">
    <property type="protein sequence ID" value="SHJ92863.1"/>
    <property type="molecule type" value="Genomic_DNA"/>
</dbReference>
<protein>
    <recommendedName>
        <fullName evidence="3 7">2-C-methyl-D-erythritol 2,4-cyclodiphosphate synthase</fullName>
        <shortName evidence="7">MECDP-synthase</shortName>
        <shortName evidence="7">MECPP-synthase</shortName>
        <shortName evidence="7">MECPS</shortName>
        <ecNumber evidence="3 7">4.6.1.12</ecNumber>
    </recommendedName>
</protein>
<dbReference type="Proteomes" id="UP000184510">
    <property type="component" value="Unassembled WGS sequence"/>
</dbReference>
<dbReference type="STRING" id="1123071.SAMN02745181_2797"/>
<comment type="function">
    <text evidence="7">Involved in the biosynthesis of isopentenyl diphosphate (IPP) and dimethylallyl diphosphate (DMAPP), two major building blocks of isoprenoid compounds. Catalyzes the conversion of 4-diphosphocytidyl-2-C-methyl-D-erythritol 2-phosphate (CDP-ME2P) to 2-C-methyl-D-erythritol 2,4-cyclodiphosphate (ME-CPP) with a corresponding release of cytidine 5-monophosphate (CMP).</text>
</comment>
<feature type="binding site" evidence="7">
    <location>
        <position position="141"/>
    </location>
    <ligand>
        <name>4-CDP-2-C-methyl-D-erythritol 2-phosphate</name>
        <dbReference type="ChEBI" id="CHEBI:57919"/>
    </ligand>
</feature>
<feature type="site" description="Transition state stabilizer" evidence="7">
    <location>
        <position position="36"/>
    </location>
</feature>
<dbReference type="FunCoup" id="A0A1M6NAX7">
    <property type="interactions" value="336"/>
</dbReference>
<evidence type="ECO:0000259" key="9">
    <source>
        <dbReference type="Pfam" id="PF02542"/>
    </source>
</evidence>
<dbReference type="PROSITE" id="PS01350">
    <property type="entry name" value="ISPF"/>
    <property type="match status" value="1"/>
</dbReference>
<feature type="domain" description="2-C-methyl-D-erythritol 2,4-cyclodiphosphate synthase" evidence="9">
    <location>
        <begin position="3"/>
        <end position="156"/>
    </location>
</feature>
<comment type="pathway">
    <text evidence="2 7">Isoprenoid biosynthesis; isopentenyl diphosphate biosynthesis via DXP pathway; isopentenyl diphosphate from 1-deoxy-D-xylulose 5-phosphate: step 4/6.</text>
</comment>
<dbReference type="InterPro" id="IPR020555">
    <property type="entry name" value="MECDP_synthase_CS"/>
</dbReference>
<comment type="caution">
    <text evidence="7">Lacks conserved residue(s) required for the propagation of feature annotation.</text>
</comment>
<dbReference type="RefSeq" id="WP_143184378.1">
    <property type="nucleotide sequence ID" value="NZ_FQYR01000005.1"/>
</dbReference>
<dbReference type="SUPFAM" id="SSF69765">
    <property type="entry name" value="IpsF-like"/>
    <property type="match status" value="1"/>
</dbReference>
<dbReference type="AlphaFoldDB" id="A0A1M6NAX7"/>
<dbReference type="HAMAP" id="MF_00107">
    <property type="entry name" value="IspF"/>
    <property type="match status" value="1"/>
</dbReference>
<dbReference type="PANTHER" id="PTHR43181:SF1">
    <property type="entry name" value="2-C-METHYL-D-ERYTHRITOL 2,4-CYCLODIPHOSPHATE SYNTHASE, CHLOROPLASTIC"/>
    <property type="match status" value="1"/>
</dbReference>
<dbReference type="CDD" id="cd00554">
    <property type="entry name" value="MECDP_synthase"/>
    <property type="match status" value="1"/>
</dbReference>
<dbReference type="InterPro" id="IPR003526">
    <property type="entry name" value="MECDP_synthase"/>
</dbReference>
<dbReference type="Pfam" id="PF02542">
    <property type="entry name" value="YgbB"/>
    <property type="match status" value="1"/>
</dbReference>
<dbReference type="EC" id="4.6.1.12" evidence="3 7"/>
<dbReference type="Gene3D" id="3.30.1330.50">
    <property type="entry name" value="2-C-methyl-D-erythritol 2,4-cyclodiphosphate synthase"/>
    <property type="match status" value="1"/>
</dbReference>
<dbReference type="OrthoDB" id="9804336at2"/>
<organism evidence="10 11">
    <name type="scientific">Rubritalea squalenifaciens DSM 18772</name>
    <dbReference type="NCBI Taxonomy" id="1123071"/>
    <lineage>
        <taxon>Bacteria</taxon>
        <taxon>Pseudomonadati</taxon>
        <taxon>Verrucomicrobiota</taxon>
        <taxon>Verrucomicrobiia</taxon>
        <taxon>Verrucomicrobiales</taxon>
        <taxon>Rubritaleaceae</taxon>
        <taxon>Rubritalea</taxon>
    </lineage>
</organism>
<feature type="binding site" evidence="7">
    <location>
        <begin position="10"/>
        <end position="12"/>
    </location>
    <ligand>
        <name>4-CDP-2-C-methyl-D-erythritol 2-phosphate</name>
        <dbReference type="ChEBI" id="CHEBI:57919"/>
    </ligand>
</feature>
<keyword evidence="4 7" id="KW-0479">Metal-binding</keyword>
<evidence type="ECO:0000256" key="5">
    <source>
        <dbReference type="ARBA" id="ARBA00023229"/>
    </source>
</evidence>
<keyword evidence="11" id="KW-1185">Reference proteome</keyword>
<evidence type="ECO:0000256" key="3">
    <source>
        <dbReference type="ARBA" id="ARBA00012579"/>
    </source>
</evidence>
<keyword evidence="5 7" id="KW-0414">Isoprene biosynthesis</keyword>
<feature type="binding site" evidence="7">
    <location>
        <begin position="134"/>
        <end position="137"/>
    </location>
    <ligand>
        <name>4-CDP-2-C-methyl-D-erythritol 2-phosphate</name>
        <dbReference type="ChEBI" id="CHEBI:57919"/>
    </ligand>
</feature>
<evidence type="ECO:0000256" key="6">
    <source>
        <dbReference type="ARBA" id="ARBA00023239"/>
    </source>
</evidence>
<feature type="binding site" evidence="7">
    <location>
        <position position="144"/>
    </location>
    <ligand>
        <name>4-CDP-2-C-methyl-D-erythritol 2-phosphate</name>
        <dbReference type="ChEBI" id="CHEBI:57919"/>
    </ligand>
</feature>
<dbReference type="GO" id="GO:0008685">
    <property type="term" value="F:2-C-methyl-D-erythritol 2,4-cyclodiphosphate synthase activity"/>
    <property type="evidence" value="ECO:0007669"/>
    <property type="project" value="UniProtKB-UniRule"/>
</dbReference>
<dbReference type="GO" id="GO:0046872">
    <property type="term" value="F:metal ion binding"/>
    <property type="evidence" value="ECO:0007669"/>
    <property type="project" value="UniProtKB-KW"/>
</dbReference>
<feature type="binding site" evidence="7">
    <location>
        <begin position="36"/>
        <end position="37"/>
    </location>
    <ligand>
        <name>4-CDP-2-C-methyl-D-erythritol 2-phosphate</name>
        <dbReference type="ChEBI" id="CHEBI:57919"/>
    </ligand>
</feature>
<comment type="cofactor">
    <cofactor evidence="7">
        <name>a divalent metal cation</name>
        <dbReference type="ChEBI" id="CHEBI:60240"/>
    </cofactor>
    <text evidence="7">Binds 1 divalent metal cation per subunit.</text>
</comment>
<dbReference type="UniPathway" id="UPA00056">
    <property type="reaction ID" value="UER00095"/>
</dbReference>
<keyword evidence="6 7" id="KW-0456">Lyase</keyword>
<dbReference type="NCBIfam" id="TIGR00151">
    <property type="entry name" value="ispF"/>
    <property type="match status" value="1"/>
</dbReference>
<gene>
    <name evidence="7" type="primary">ispF</name>
    <name evidence="10" type="ORF">SAMN02745181_2797</name>
</gene>
<reference evidence="10 11" key="1">
    <citation type="submission" date="2016-11" db="EMBL/GenBank/DDBJ databases">
        <authorList>
            <person name="Jaros S."/>
            <person name="Januszkiewicz K."/>
            <person name="Wedrychowicz H."/>
        </authorList>
    </citation>
    <scope>NUCLEOTIDE SEQUENCE [LARGE SCALE GENOMIC DNA]</scope>
    <source>
        <strain evidence="10 11">DSM 18772</strain>
    </source>
</reference>
<dbReference type="GO" id="GO:0016114">
    <property type="term" value="P:terpenoid biosynthetic process"/>
    <property type="evidence" value="ECO:0007669"/>
    <property type="project" value="InterPro"/>
</dbReference>
<feature type="binding site" evidence="7">
    <location>
        <position position="12"/>
    </location>
    <ligand>
        <name>a divalent metal cation</name>
        <dbReference type="ChEBI" id="CHEBI:60240"/>
    </ligand>
</feature>
<feature type="binding site" evidence="7">
    <location>
        <position position="10"/>
    </location>
    <ligand>
        <name>a divalent metal cation</name>
        <dbReference type="ChEBI" id="CHEBI:60240"/>
    </ligand>
</feature>
<dbReference type="GO" id="GO:0019288">
    <property type="term" value="P:isopentenyl diphosphate biosynthetic process, methylerythritol 4-phosphate pathway"/>
    <property type="evidence" value="ECO:0007669"/>
    <property type="project" value="UniProtKB-UniRule"/>
</dbReference>
<evidence type="ECO:0000256" key="7">
    <source>
        <dbReference type="HAMAP-Rule" id="MF_00107"/>
    </source>
</evidence>
<evidence type="ECO:0000256" key="8">
    <source>
        <dbReference type="RuleBase" id="RU004395"/>
    </source>
</evidence>
<name>A0A1M6NAX7_9BACT</name>
<comment type="subunit">
    <text evidence="7">Homotrimer.</text>
</comment>
<dbReference type="PANTHER" id="PTHR43181">
    <property type="entry name" value="2-C-METHYL-D-ERYTHRITOL 2,4-CYCLODIPHOSPHATE SYNTHASE, CHLOROPLASTIC"/>
    <property type="match status" value="1"/>
</dbReference>
<comment type="similarity">
    <text evidence="7 8">Belongs to the IspF family.</text>
</comment>
<feature type="binding site" evidence="7">
    <location>
        <begin position="58"/>
        <end position="60"/>
    </location>
    <ligand>
        <name>4-CDP-2-C-methyl-D-erythritol 2-phosphate</name>
        <dbReference type="ChEBI" id="CHEBI:57919"/>
    </ligand>
</feature>
<comment type="catalytic activity">
    <reaction evidence="1 7 8">
        <text>4-CDP-2-C-methyl-D-erythritol 2-phosphate = 2-C-methyl-D-erythritol 2,4-cyclic diphosphate + CMP</text>
        <dbReference type="Rhea" id="RHEA:23864"/>
        <dbReference type="ChEBI" id="CHEBI:57919"/>
        <dbReference type="ChEBI" id="CHEBI:58483"/>
        <dbReference type="ChEBI" id="CHEBI:60377"/>
        <dbReference type="EC" id="4.6.1.12"/>
    </reaction>
</comment>